<dbReference type="Pfam" id="PF01476">
    <property type="entry name" value="LysM"/>
    <property type="match status" value="2"/>
</dbReference>
<evidence type="ECO:0000313" key="8">
    <source>
        <dbReference type="EMBL" id="TGE18830.1"/>
    </source>
</evidence>
<dbReference type="Gene3D" id="3.90.1720.10">
    <property type="entry name" value="endopeptidase domain like (from Nostoc punctiforme)"/>
    <property type="match status" value="1"/>
</dbReference>
<dbReference type="InterPro" id="IPR007921">
    <property type="entry name" value="CHAP_dom"/>
</dbReference>
<proteinExistence type="predicted"/>
<dbReference type="Proteomes" id="UP000297598">
    <property type="component" value="Unassembled WGS sequence"/>
</dbReference>
<keyword evidence="2 7" id="KW-0378">Hydrolase</keyword>
<keyword evidence="10" id="KW-1185">Reference proteome</keyword>
<dbReference type="Proteomes" id="UP000254047">
    <property type="component" value="Unassembled WGS sequence"/>
</dbReference>
<dbReference type="SMART" id="SM00257">
    <property type="entry name" value="LysM"/>
    <property type="match status" value="2"/>
</dbReference>
<feature type="chain" id="PRO_5044586677" evidence="4">
    <location>
        <begin position="26"/>
        <end position="320"/>
    </location>
</feature>
<feature type="domain" description="LysM" evidence="6">
    <location>
        <begin position="74"/>
        <end position="117"/>
    </location>
</feature>
<gene>
    <name evidence="7" type="primary">sle1_1</name>
    <name evidence="8" type="ORF">BJR09_03010</name>
    <name evidence="7" type="ORF">NCTC13830_02254</name>
</gene>
<dbReference type="SUPFAM" id="SSF54001">
    <property type="entry name" value="Cysteine proteinases"/>
    <property type="match status" value="1"/>
</dbReference>
<dbReference type="InterPro" id="IPR036779">
    <property type="entry name" value="LysM_dom_sf"/>
</dbReference>
<dbReference type="EMBL" id="SRLS01000003">
    <property type="protein sequence ID" value="TGE18830.1"/>
    <property type="molecule type" value="Genomic_DNA"/>
</dbReference>
<keyword evidence="1 4" id="KW-0732">Signal</keyword>
<evidence type="ECO:0000259" key="5">
    <source>
        <dbReference type="PROSITE" id="PS50911"/>
    </source>
</evidence>
<dbReference type="PROSITE" id="PS50911">
    <property type="entry name" value="CHAP"/>
    <property type="match status" value="1"/>
</dbReference>
<feature type="domain" description="Peptidase C51" evidence="5">
    <location>
        <begin position="198"/>
        <end position="320"/>
    </location>
</feature>
<dbReference type="EC" id="3.5.1.28" evidence="7"/>
<feature type="domain" description="LysM" evidence="6">
    <location>
        <begin position="27"/>
        <end position="70"/>
    </location>
</feature>
<accession>A0A380G146</accession>
<evidence type="ECO:0000256" key="3">
    <source>
        <dbReference type="ARBA" id="ARBA00023316"/>
    </source>
</evidence>
<sequence>MRKKSLTVTLTSIAAFAGINGLASAQQTHVVEDTTSVEALAHQFATTASEIQSLNNIQSSEVQQGTSLVVPDKDVVEVKAGDTLNKIAKAHHISLDEVYALNPGLTSLIHPGDLIAVTEKGAASLDNVSVDYAQLYAASTTSSKEQAINTTQLASSYSHGYTGSSAVAHRQTTYNYGASGYEAPSRYTTSYNYNVGVTSAPVASNYSHSAVNSQGNRYYYGNCTYYAFDRRQQLGRSVGSFWGNASNWANSARNAGLAVDNRPEVGAVFQTSAGYYGHVGVVERVNSDGSVYVSEMNWNGNYNNVTNRTIKNTSGYNFIH</sequence>
<dbReference type="SUPFAM" id="SSF54106">
    <property type="entry name" value="LysM domain"/>
    <property type="match status" value="1"/>
</dbReference>
<keyword evidence="3" id="KW-0961">Cell wall biogenesis/degradation</keyword>
<dbReference type="PROSITE" id="PS51782">
    <property type="entry name" value="LYSM"/>
    <property type="match status" value="2"/>
</dbReference>
<evidence type="ECO:0000313" key="9">
    <source>
        <dbReference type="Proteomes" id="UP000254047"/>
    </source>
</evidence>
<name>A0A380G146_9STAP</name>
<dbReference type="InterPro" id="IPR038765">
    <property type="entry name" value="Papain-like_cys_pep_sf"/>
</dbReference>
<evidence type="ECO:0000256" key="4">
    <source>
        <dbReference type="SAM" id="SignalP"/>
    </source>
</evidence>
<evidence type="ECO:0000256" key="1">
    <source>
        <dbReference type="ARBA" id="ARBA00022729"/>
    </source>
</evidence>
<reference evidence="7 9" key="1">
    <citation type="submission" date="2018-06" db="EMBL/GenBank/DDBJ databases">
        <authorList>
            <consortium name="Pathogen Informatics"/>
            <person name="Doyle S."/>
        </authorList>
    </citation>
    <scope>NUCLEOTIDE SEQUENCE [LARGE SCALE GENOMIC DNA]</scope>
    <source>
        <strain evidence="7 9">NCTC13830</strain>
    </source>
</reference>
<dbReference type="GO" id="GO:0071555">
    <property type="term" value="P:cell wall organization"/>
    <property type="evidence" value="ECO:0007669"/>
    <property type="project" value="UniProtKB-KW"/>
</dbReference>
<dbReference type="CDD" id="cd00118">
    <property type="entry name" value="LysM"/>
    <property type="match status" value="1"/>
</dbReference>
<dbReference type="Gene3D" id="3.10.350.10">
    <property type="entry name" value="LysM domain"/>
    <property type="match status" value="2"/>
</dbReference>
<dbReference type="RefSeq" id="WP_103298328.1">
    <property type="nucleotide sequence ID" value="NZ_PPQT01000071.1"/>
</dbReference>
<organism evidence="7 9">
    <name type="scientific">Staphylococcus petrasii</name>
    <dbReference type="NCBI Taxonomy" id="1276936"/>
    <lineage>
        <taxon>Bacteria</taxon>
        <taxon>Bacillati</taxon>
        <taxon>Bacillota</taxon>
        <taxon>Bacilli</taxon>
        <taxon>Bacillales</taxon>
        <taxon>Staphylococcaceae</taxon>
        <taxon>Staphylococcus</taxon>
    </lineage>
</organism>
<dbReference type="GO" id="GO:0008745">
    <property type="term" value="F:N-acetylmuramoyl-L-alanine amidase activity"/>
    <property type="evidence" value="ECO:0007669"/>
    <property type="project" value="UniProtKB-EC"/>
</dbReference>
<dbReference type="EMBL" id="UHDO01000001">
    <property type="protein sequence ID" value="SUM44864.1"/>
    <property type="molecule type" value="Genomic_DNA"/>
</dbReference>
<dbReference type="Pfam" id="PF05257">
    <property type="entry name" value="CHAP"/>
    <property type="match status" value="1"/>
</dbReference>
<dbReference type="OrthoDB" id="2409959at2"/>
<evidence type="ECO:0000313" key="10">
    <source>
        <dbReference type="Proteomes" id="UP000297598"/>
    </source>
</evidence>
<feature type="signal peptide" evidence="4">
    <location>
        <begin position="1"/>
        <end position="25"/>
    </location>
</feature>
<evidence type="ECO:0000313" key="7">
    <source>
        <dbReference type="EMBL" id="SUM44864.1"/>
    </source>
</evidence>
<dbReference type="InterPro" id="IPR018392">
    <property type="entry name" value="LysM"/>
</dbReference>
<dbReference type="AlphaFoldDB" id="A0A380G146"/>
<evidence type="ECO:0000259" key="6">
    <source>
        <dbReference type="PROSITE" id="PS51782"/>
    </source>
</evidence>
<reference evidence="8 10" key="2">
    <citation type="submission" date="2019-04" db="EMBL/GenBank/DDBJ databases">
        <title>Genomic characterization of Staphylococcus petrasii strains.</title>
        <authorList>
            <person name="Vrbovska V."/>
            <person name="Kovarovic V."/>
            <person name="Maslanova I."/>
            <person name="Indrakova A."/>
            <person name="Petras P."/>
            <person name="Sedo O."/>
            <person name="Svec P."/>
            <person name="Fisarova L."/>
            <person name="Sedlacek I."/>
            <person name="Doskar J."/>
            <person name="Pantucek R."/>
        </authorList>
    </citation>
    <scope>NUCLEOTIDE SEQUENCE [LARGE SCALE GENOMIC DNA]</scope>
    <source>
        <strain evidence="8 10">P5404</strain>
    </source>
</reference>
<evidence type="ECO:0000256" key="2">
    <source>
        <dbReference type="ARBA" id="ARBA00022801"/>
    </source>
</evidence>
<protein>
    <submittedName>
        <fullName evidence="8">CHAP domain-containing protein</fullName>
    </submittedName>
    <submittedName>
        <fullName evidence="7">Secretory antigen</fullName>
        <ecNumber evidence="7">3.5.1.28</ecNumber>
    </submittedName>
</protein>